<protein>
    <submittedName>
        <fullName evidence="1">Uncharacterized protein</fullName>
    </submittedName>
</protein>
<evidence type="ECO:0000313" key="2">
    <source>
        <dbReference type="Proteomes" id="UP001177670"/>
    </source>
</evidence>
<evidence type="ECO:0000313" key="1">
    <source>
        <dbReference type="EMBL" id="KAK1121642.1"/>
    </source>
</evidence>
<sequence>MAGHQGRNETVSPIEKSRFDVLMQAEMSQLPPRKPFNGLDMDRRAGVIDLRLTCLGTDTP</sequence>
<dbReference type="EMBL" id="JAHYIQ010000026">
    <property type="protein sequence ID" value="KAK1121642.1"/>
    <property type="molecule type" value="Genomic_DNA"/>
</dbReference>
<proteinExistence type="predicted"/>
<name>A0AA40KIJ4_9HYME</name>
<comment type="caution">
    <text evidence="1">The sequence shown here is derived from an EMBL/GenBank/DDBJ whole genome shotgun (WGS) entry which is preliminary data.</text>
</comment>
<dbReference type="AlphaFoldDB" id="A0AA40KIJ4"/>
<organism evidence="1 2">
    <name type="scientific">Melipona bicolor</name>
    <dbReference type="NCBI Taxonomy" id="60889"/>
    <lineage>
        <taxon>Eukaryota</taxon>
        <taxon>Metazoa</taxon>
        <taxon>Ecdysozoa</taxon>
        <taxon>Arthropoda</taxon>
        <taxon>Hexapoda</taxon>
        <taxon>Insecta</taxon>
        <taxon>Pterygota</taxon>
        <taxon>Neoptera</taxon>
        <taxon>Endopterygota</taxon>
        <taxon>Hymenoptera</taxon>
        <taxon>Apocrita</taxon>
        <taxon>Aculeata</taxon>
        <taxon>Apoidea</taxon>
        <taxon>Anthophila</taxon>
        <taxon>Apidae</taxon>
        <taxon>Melipona</taxon>
    </lineage>
</organism>
<keyword evidence="2" id="KW-1185">Reference proteome</keyword>
<accession>A0AA40KIJ4</accession>
<reference evidence="1" key="1">
    <citation type="submission" date="2021-10" db="EMBL/GenBank/DDBJ databases">
        <title>Melipona bicolor Genome sequencing and assembly.</title>
        <authorList>
            <person name="Araujo N.S."/>
            <person name="Arias M.C."/>
        </authorList>
    </citation>
    <scope>NUCLEOTIDE SEQUENCE</scope>
    <source>
        <strain evidence="1">USP_2M_L1-L4_2017</strain>
        <tissue evidence="1">Whole body</tissue>
    </source>
</reference>
<gene>
    <name evidence="1" type="ORF">K0M31_010430</name>
</gene>
<dbReference type="Proteomes" id="UP001177670">
    <property type="component" value="Unassembled WGS sequence"/>
</dbReference>